<sequence>MTVSSISSTMNTRCLTVSRMTSNAYDRLGVNEHLGFGKIVGTQEFEHGIYFILSGYEIFLAPQRPAFSIWISVHHTINSSRAIHASNISTHLIEVFKHQSGSDLYFLKIATDVGDPLSGLFREPFHRNSSVNFWNGIYKKTVVQLIS</sequence>
<dbReference type="AlphaFoldDB" id="A0AAV2FSU6"/>
<dbReference type="EMBL" id="OZ034820">
    <property type="protein sequence ID" value="CAL1400660.1"/>
    <property type="molecule type" value="Genomic_DNA"/>
</dbReference>
<dbReference type="Proteomes" id="UP001497516">
    <property type="component" value="Chromosome 7"/>
</dbReference>
<organism evidence="1 2">
    <name type="scientific">Linum trigynum</name>
    <dbReference type="NCBI Taxonomy" id="586398"/>
    <lineage>
        <taxon>Eukaryota</taxon>
        <taxon>Viridiplantae</taxon>
        <taxon>Streptophyta</taxon>
        <taxon>Embryophyta</taxon>
        <taxon>Tracheophyta</taxon>
        <taxon>Spermatophyta</taxon>
        <taxon>Magnoliopsida</taxon>
        <taxon>eudicotyledons</taxon>
        <taxon>Gunneridae</taxon>
        <taxon>Pentapetalae</taxon>
        <taxon>rosids</taxon>
        <taxon>fabids</taxon>
        <taxon>Malpighiales</taxon>
        <taxon>Linaceae</taxon>
        <taxon>Linum</taxon>
    </lineage>
</organism>
<reference evidence="1 2" key="1">
    <citation type="submission" date="2024-04" db="EMBL/GenBank/DDBJ databases">
        <authorList>
            <person name="Fracassetti M."/>
        </authorList>
    </citation>
    <scope>NUCLEOTIDE SEQUENCE [LARGE SCALE GENOMIC DNA]</scope>
</reference>
<gene>
    <name evidence="1" type="ORF">LTRI10_LOCUS40773</name>
</gene>
<proteinExistence type="predicted"/>
<evidence type="ECO:0000313" key="2">
    <source>
        <dbReference type="Proteomes" id="UP001497516"/>
    </source>
</evidence>
<accession>A0AAV2FSU6</accession>
<keyword evidence="2" id="KW-1185">Reference proteome</keyword>
<protein>
    <submittedName>
        <fullName evidence="1">Uncharacterized protein</fullName>
    </submittedName>
</protein>
<evidence type="ECO:0000313" key="1">
    <source>
        <dbReference type="EMBL" id="CAL1400660.1"/>
    </source>
</evidence>
<name>A0AAV2FSU6_9ROSI</name>